<protein>
    <submittedName>
        <fullName evidence="1">Uncharacterized protein</fullName>
    </submittedName>
</protein>
<keyword evidence="2" id="KW-1185">Reference proteome</keyword>
<gene>
    <name evidence="1" type="ORF">M595_3398</name>
</gene>
<name>U7QHS4_9CYAN</name>
<evidence type="ECO:0000313" key="1">
    <source>
        <dbReference type="EMBL" id="ERT06635.1"/>
    </source>
</evidence>
<accession>U7QHS4</accession>
<sequence>MLRLEGGFTPEALSITQSNRDTIINFESETLAVLMSVDSSDLMAANPFLVA</sequence>
<dbReference type="AlphaFoldDB" id="U7QHS4"/>
<dbReference type="Proteomes" id="UP000017127">
    <property type="component" value="Unassembled WGS sequence"/>
</dbReference>
<evidence type="ECO:0000313" key="2">
    <source>
        <dbReference type="Proteomes" id="UP000017127"/>
    </source>
</evidence>
<organism evidence="1 2">
    <name type="scientific">Lyngbya aestuarii BL J</name>
    <dbReference type="NCBI Taxonomy" id="1348334"/>
    <lineage>
        <taxon>Bacteria</taxon>
        <taxon>Bacillati</taxon>
        <taxon>Cyanobacteriota</taxon>
        <taxon>Cyanophyceae</taxon>
        <taxon>Oscillatoriophycideae</taxon>
        <taxon>Oscillatoriales</taxon>
        <taxon>Microcoleaceae</taxon>
        <taxon>Lyngbya</taxon>
    </lineage>
</organism>
<proteinExistence type="predicted"/>
<reference evidence="1 2" key="1">
    <citation type="journal article" date="2013" name="Front. Microbiol.">
        <title>Comparative genomic analyses of the cyanobacterium, Lyngbya aestuarii BL J, a powerful hydrogen producer.</title>
        <authorList>
            <person name="Kothari A."/>
            <person name="Vaughn M."/>
            <person name="Garcia-Pichel F."/>
        </authorList>
    </citation>
    <scope>NUCLEOTIDE SEQUENCE [LARGE SCALE GENOMIC DNA]</scope>
    <source>
        <strain evidence="1 2">BL J</strain>
    </source>
</reference>
<dbReference type="EMBL" id="AUZM01000033">
    <property type="protein sequence ID" value="ERT06635.1"/>
    <property type="molecule type" value="Genomic_DNA"/>
</dbReference>
<comment type="caution">
    <text evidence="1">The sequence shown here is derived from an EMBL/GenBank/DDBJ whole genome shotgun (WGS) entry which is preliminary data.</text>
</comment>